<dbReference type="InterPro" id="IPR004358">
    <property type="entry name" value="Sig_transdc_His_kin-like_C"/>
</dbReference>
<dbReference type="Gene3D" id="1.20.120.160">
    <property type="entry name" value="HPT domain"/>
    <property type="match status" value="1"/>
</dbReference>
<comment type="subcellular location">
    <subcellularLocation>
        <location evidence="2">Cell membrane</location>
        <topology evidence="2">Multi-pass membrane protein</topology>
    </subcellularLocation>
</comment>
<keyword evidence="16" id="KW-0472">Membrane</keyword>
<dbReference type="Gene3D" id="1.10.287.130">
    <property type="match status" value="1"/>
</dbReference>
<feature type="modified residue" description="4-aspartylphosphate" evidence="14">
    <location>
        <position position="860"/>
    </location>
</feature>
<dbReference type="SUPFAM" id="SSF55874">
    <property type="entry name" value="ATPase domain of HSP90 chaperone/DNA topoisomerase II/histidine kinase"/>
    <property type="match status" value="1"/>
</dbReference>
<keyword evidence="21" id="KW-1185">Reference proteome</keyword>
<dbReference type="SMART" id="SM00388">
    <property type="entry name" value="HisKA"/>
    <property type="match status" value="1"/>
</dbReference>
<dbReference type="SMART" id="SM00073">
    <property type="entry name" value="HPT"/>
    <property type="match status" value="1"/>
</dbReference>
<sequence>MKTHDFRPIRGPLLLLLCLALAIFMGLNIVTTIWIQRHEANEEAVRDRRSFESLFEEMLTQEAGDLSGQLDFIEDGRNLAEAFLARDRGRLLTLAEPLYARLNRRFDVTHFYFHGPDQICFLRVHNPPRHGDLIGRWTMGNAAAKRQESFGIELGPLGIFTLRVVRPWIVEGRLIGYLELGKEIGHFTSLIKQILGMDFLVLIDKGKLDRDKWREGLQMLERSPLSPWESLEQKVVVEATLPEIPVALMDWLESWQRGEQPGVMIRIGQKTYHCTLVPLFDVARTRVGEVLLLTDQTEVLRDHFRSSAMFAAVLLAVGALLALVFGRILGRLEQRLGEFYGALATEVSERRQIQQALAHAKDELEHRVWERTRELAEANRGLREEVDHRKEMEQALIQAKLKAEAATEAKSRFLSSMSHELRTPMNAIIGIGEVLADTQVGREQAHFIRILQTAGDDLLNIINDILDISKIEAGYMHLKSIEFEMQQLAEETCDMLAIRAHTKGVELALRLDPRLPRRLIGDPYRLRQILVNLIGNAIKFTERGYVSVEISPKGGHADMAPGEETEILFAVRDTGIGIPPERREEIFESFTQVDSSSTRKFGGTGLGLNISRRLANLIGGTIEMESALGFGSLFSVRLPFRIGSIESQAASPSEPPRLSVRRTLIVDDIHVNRLILGEMLHEWGADFAEAENAQEALNAIRSARKDGHPFDLLLVDDWMPEMDGLELADRIGRDPASADIAVVILSSDYQIRDEIRRRGTRLAGYLVKPVKKRDLERLLTGLTHHPDTGWDTRDPVRPMIADALQRLPAARVLVVEDSPQNRTVVQAYLDQTRLRADYAENGAEGIDKWSSRPYDLILMDMQMPIMDGYQATAAIREQERVQGRTPIPIVALTAVALSEEVEKCLAAGCTAHLAKPVRKQTFFRMLLDQLGTSDRILDDRDETPSSNSTGEDEGEQTAYAEPELLPFAQEFVDAQRETLERLRELLDRGRFEDIRHLGHTLKGEGGGYGLEEVSIVGAAIQQAADQGDTEEIARLIDRLTRYLDRVRILPKS</sequence>
<evidence type="ECO:0000256" key="10">
    <source>
        <dbReference type="ARBA" id="ARBA00022840"/>
    </source>
</evidence>
<dbReference type="EMBL" id="AONC01000025">
    <property type="protein sequence ID" value="EXJ15608.1"/>
    <property type="molecule type" value="Genomic_DNA"/>
</dbReference>
<feature type="modified residue" description="4-aspartylphosphate" evidence="14">
    <location>
        <position position="716"/>
    </location>
</feature>
<dbReference type="FunFam" id="3.30.565.10:FF:000078">
    <property type="entry name" value="Two-component sensor histidine kinase"/>
    <property type="match status" value="1"/>
</dbReference>
<evidence type="ECO:0000256" key="4">
    <source>
        <dbReference type="ARBA" id="ARBA00022475"/>
    </source>
</evidence>
<accession>W9V7P7</accession>
<evidence type="ECO:0000256" key="11">
    <source>
        <dbReference type="ARBA" id="ARBA00022989"/>
    </source>
</evidence>
<evidence type="ECO:0000313" key="20">
    <source>
        <dbReference type="EMBL" id="EXJ15608.1"/>
    </source>
</evidence>
<dbReference type="GO" id="GO:0005886">
    <property type="term" value="C:plasma membrane"/>
    <property type="evidence" value="ECO:0007669"/>
    <property type="project" value="UniProtKB-SubCell"/>
</dbReference>
<dbReference type="PANTHER" id="PTHR45339:SF5">
    <property type="entry name" value="HISTIDINE KINASE"/>
    <property type="match status" value="1"/>
</dbReference>
<dbReference type="PRINTS" id="PR00344">
    <property type="entry name" value="BCTRLSENSOR"/>
</dbReference>
<evidence type="ECO:0000256" key="14">
    <source>
        <dbReference type="PROSITE-ProRule" id="PRU00169"/>
    </source>
</evidence>
<proteinExistence type="predicted"/>
<keyword evidence="11 16" id="KW-1133">Transmembrane helix</keyword>
<evidence type="ECO:0000256" key="6">
    <source>
        <dbReference type="ARBA" id="ARBA00022679"/>
    </source>
</evidence>
<comment type="catalytic activity">
    <reaction evidence="1">
        <text>ATP + protein L-histidine = ADP + protein N-phospho-L-histidine.</text>
        <dbReference type="EC" id="2.7.13.3"/>
    </reaction>
</comment>
<protein>
    <recommendedName>
        <fullName evidence="3">histidine kinase</fullName>
        <ecNumber evidence="3">2.7.13.3</ecNumber>
    </recommendedName>
</protein>
<dbReference type="OrthoDB" id="9801651at2"/>
<dbReference type="InterPro" id="IPR036890">
    <property type="entry name" value="HATPase_C_sf"/>
</dbReference>
<evidence type="ECO:0000256" key="8">
    <source>
        <dbReference type="ARBA" id="ARBA00022741"/>
    </source>
</evidence>
<dbReference type="eggNOG" id="COG2205">
    <property type="taxonomic scope" value="Bacteria"/>
</dbReference>
<dbReference type="SUPFAM" id="SSF47226">
    <property type="entry name" value="Histidine-containing phosphotransfer domain, HPT domain"/>
    <property type="match status" value="1"/>
</dbReference>
<reference evidence="20 21" key="1">
    <citation type="submission" date="2012-11" db="EMBL/GenBank/DDBJ databases">
        <title>Genome assembly of Thiorhodococcus sp. AK35.</title>
        <authorList>
            <person name="Nupur N."/>
            <person name="Khatri I."/>
            <person name="Subramanian S."/>
            <person name="Pinnaka A."/>
        </authorList>
    </citation>
    <scope>NUCLEOTIDE SEQUENCE [LARGE SCALE GENOMIC DNA]</scope>
    <source>
        <strain evidence="20 21">AK35</strain>
    </source>
</reference>
<evidence type="ECO:0000313" key="21">
    <source>
        <dbReference type="Proteomes" id="UP000019460"/>
    </source>
</evidence>
<dbReference type="GO" id="GO:0000155">
    <property type="term" value="F:phosphorelay sensor kinase activity"/>
    <property type="evidence" value="ECO:0007669"/>
    <property type="project" value="InterPro"/>
</dbReference>
<evidence type="ECO:0000256" key="9">
    <source>
        <dbReference type="ARBA" id="ARBA00022777"/>
    </source>
</evidence>
<dbReference type="CDD" id="cd17546">
    <property type="entry name" value="REC_hyHK_CKI1_RcsC-like"/>
    <property type="match status" value="1"/>
</dbReference>
<evidence type="ECO:0000259" key="17">
    <source>
        <dbReference type="PROSITE" id="PS50109"/>
    </source>
</evidence>
<dbReference type="SUPFAM" id="SSF47384">
    <property type="entry name" value="Homodimeric domain of signal transducing histidine kinase"/>
    <property type="match status" value="1"/>
</dbReference>
<dbReference type="InterPro" id="IPR003594">
    <property type="entry name" value="HATPase_dom"/>
</dbReference>
<dbReference type="InterPro" id="IPR029151">
    <property type="entry name" value="Sensor-like_sf"/>
</dbReference>
<evidence type="ECO:0000256" key="16">
    <source>
        <dbReference type="SAM" id="Phobius"/>
    </source>
</evidence>
<dbReference type="Pfam" id="PF00512">
    <property type="entry name" value="HisKA"/>
    <property type="match status" value="1"/>
</dbReference>
<comment type="caution">
    <text evidence="20">The sequence shown here is derived from an EMBL/GenBank/DDBJ whole genome shotgun (WGS) entry which is preliminary data.</text>
</comment>
<organism evidence="20 21">
    <name type="scientific">Imhoffiella purpurea</name>
    <dbReference type="NCBI Taxonomy" id="1249627"/>
    <lineage>
        <taxon>Bacteria</taxon>
        <taxon>Pseudomonadati</taxon>
        <taxon>Pseudomonadota</taxon>
        <taxon>Gammaproteobacteria</taxon>
        <taxon>Chromatiales</taxon>
        <taxon>Chromatiaceae</taxon>
        <taxon>Imhoffiella</taxon>
    </lineage>
</organism>
<dbReference type="SMART" id="SM00387">
    <property type="entry name" value="HATPase_c"/>
    <property type="match status" value="1"/>
</dbReference>
<evidence type="ECO:0000256" key="7">
    <source>
        <dbReference type="ARBA" id="ARBA00022692"/>
    </source>
</evidence>
<gene>
    <name evidence="20" type="ORF">D779_1350</name>
</gene>
<dbReference type="SUPFAM" id="SSF52172">
    <property type="entry name" value="CheY-like"/>
    <property type="match status" value="2"/>
</dbReference>
<dbReference type="FunFam" id="1.10.287.130:FF:000002">
    <property type="entry name" value="Two-component osmosensing histidine kinase"/>
    <property type="match status" value="1"/>
</dbReference>
<keyword evidence="5 14" id="KW-0597">Phosphoprotein</keyword>
<dbReference type="InterPro" id="IPR011006">
    <property type="entry name" value="CheY-like_superfamily"/>
</dbReference>
<dbReference type="Pfam" id="PF01627">
    <property type="entry name" value="Hpt"/>
    <property type="match status" value="1"/>
</dbReference>
<keyword evidence="8" id="KW-0547">Nucleotide-binding</keyword>
<dbReference type="Gene3D" id="3.40.50.2300">
    <property type="match status" value="2"/>
</dbReference>
<dbReference type="GO" id="GO:0005524">
    <property type="term" value="F:ATP binding"/>
    <property type="evidence" value="ECO:0007669"/>
    <property type="project" value="UniProtKB-KW"/>
</dbReference>
<feature type="domain" description="Response regulatory" evidence="18">
    <location>
        <begin position="811"/>
        <end position="930"/>
    </location>
</feature>
<dbReference type="Pfam" id="PF00072">
    <property type="entry name" value="Response_reg"/>
    <property type="match status" value="2"/>
</dbReference>
<keyword evidence="4" id="KW-1003">Cell membrane</keyword>
<evidence type="ECO:0000256" key="15">
    <source>
        <dbReference type="SAM" id="MobiDB-lite"/>
    </source>
</evidence>
<feature type="modified residue" description="Phosphohistidine" evidence="13">
    <location>
        <position position="999"/>
    </location>
</feature>
<dbReference type="InterPro" id="IPR005467">
    <property type="entry name" value="His_kinase_dom"/>
</dbReference>
<dbReference type="PROSITE" id="PS50894">
    <property type="entry name" value="HPT"/>
    <property type="match status" value="1"/>
</dbReference>
<dbReference type="InterPro" id="IPR003661">
    <property type="entry name" value="HisK_dim/P_dom"/>
</dbReference>
<dbReference type="InterPro" id="IPR001789">
    <property type="entry name" value="Sig_transdc_resp-reg_receiver"/>
</dbReference>
<keyword evidence="6" id="KW-0808">Transferase</keyword>
<evidence type="ECO:0000259" key="19">
    <source>
        <dbReference type="PROSITE" id="PS50894"/>
    </source>
</evidence>
<dbReference type="PROSITE" id="PS50109">
    <property type="entry name" value="HIS_KIN"/>
    <property type="match status" value="1"/>
</dbReference>
<dbReference type="AlphaFoldDB" id="W9V7P7"/>
<dbReference type="InterPro" id="IPR029150">
    <property type="entry name" value="dCache_3"/>
</dbReference>
<name>W9V7P7_9GAMM</name>
<dbReference type="CDD" id="cd00082">
    <property type="entry name" value="HisKA"/>
    <property type="match status" value="1"/>
</dbReference>
<feature type="region of interest" description="Disordered" evidence="15">
    <location>
        <begin position="935"/>
        <end position="957"/>
    </location>
</feature>
<keyword evidence="9 20" id="KW-0418">Kinase</keyword>
<evidence type="ECO:0000256" key="12">
    <source>
        <dbReference type="ARBA" id="ARBA00023012"/>
    </source>
</evidence>
<dbReference type="PANTHER" id="PTHR45339">
    <property type="entry name" value="HYBRID SIGNAL TRANSDUCTION HISTIDINE KINASE J"/>
    <property type="match status" value="1"/>
</dbReference>
<dbReference type="InterPro" id="IPR008207">
    <property type="entry name" value="Sig_transdc_His_kin_Hpt_dom"/>
</dbReference>
<dbReference type="Pfam" id="PF02518">
    <property type="entry name" value="HATPase_c"/>
    <property type="match status" value="1"/>
</dbReference>
<dbReference type="SUPFAM" id="SSF103190">
    <property type="entry name" value="Sensory domain-like"/>
    <property type="match status" value="1"/>
</dbReference>
<feature type="domain" description="Histidine kinase" evidence="17">
    <location>
        <begin position="416"/>
        <end position="642"/>
    </location>
</feature>
<dbReference type="InterPro" id="IPR036641">
    <property type="entry name" value="HPT_dom_sf"/>
</dbReference>
<dbReference type="STRING" id="1249627.D779_1350"/>
<dbReference type="EC" id="2.7.13.3" evidence="3"/>
<dbReference type="CDD" id="cd16922">
    <property type="entry name" value="HATPase_EvgS-ArcB-TorS-like"/>
    <property type="match status" value="1"/>
</dbReference>
<dbReference type="SMART" id="SM00448">
    <property type="entry name" value="REC"/>
    <property type="match status" value="2"/>
</dbReference>
<dbReference type="eggNOG" id="COG5002">
    <property type="taxonomic scope" value="Bacteria"/>
</dbReference>
<feature type="domain" description="HPt" evidence="19">
    <location>
        <begin position="960"/>
        <end position="1052"/>
    </location>
</feature>
<dbReference type="RefSeq" id="WP_052347981.1">
    <property type="nucleotide sequence ID" value="NZ_AONC01000025.1"/>
</dbReference>
<dbReference type="PROSITE" id="PS50110">
    <property type="entry name" value="RESPONSE_REGULATORY"/>
    <property type="match status" value="2"/>
</dbReference>
<keyword evidence="10" id="KW-0067">ATP-binding</keyword>
<evidence type="ECO:0000256" key="1">
    <source>
        <dbReference type="ARBA" id="ARBA00000085"/>
    </source>
</evidence>
<evidence type="ECO:0000256" key="5">
    <source>
        <dbReference type="ARBA" id="ARBA00022553"/>
    </source>
</evidence>
<dbReference type="InterPro" id="IPR036097">
    <property type="entry name" value="HisK_dim/P_sf"/>
</dbReference>
<evidence type="ECO:0000256" key="3">
    <source>
        <dbReference type="ARBA" id="ARBA00012438"/>
    </source>
</evidence>
<feature type="domain" description="Response regulatory" evidence="18">
    <location>
        <begin position="662"/>
        <end position="783"/>
    </location>
</feature>
<dbReference type="CDD" id="cd00156">
    <property type="entry name" value="REC"/>
    <property type="match status" value="1"/>
</dbReference>
<dbReference type="eggNOG" id="COG0642">
    <property type="taxonomic scope" value="Bacteria"/>
</dbReference>
<evidence type="ECO:0000256" key="2">
    <source>
        <dbReference type="ARBA" id="ARBA00004651"/>
    </source>
</evidence>
<dbReference type="Pfam" id="PF14827">
    <property type="entry name" value="dCache_3"/>
    <property type="match status" value="1"/>
</dbReference>
<dbReference type="Gene3D" id="3.30.565.10">
    <property type="entry name" value="Histidine kinase-like ATPase, C-terminal domain"/>
    <property type="match status" value="1"/>
</dbReference>
<keyword evidence="12" id="KW-0902">Two-component regulatory system</keyword>
<keyword evidence="7 16" id="KW-0812">Transmembrane</keyword>
<feature type="transmembrane region" description="Helical" evidence="16">
    <location>
        <begin position="12"/>
        <end position="35"/>
    </location>
</feature>
<dbReference type="Proteomes" id="UP000019460">
    <property type="component" value="Unassembled WGS sequence"/>
</dbReference>
<evidence type="ECO:0000256" key="13">
    <source>
        <dbReference type="PROSITE-ProRule" id="PRU00110"/>
    </source>
</evidence>
<evidence type="ECO:0000259" key="18">
    <source>
        <dbReference type="PROSITE" id="PS50110"/>
    </source>
</evidence>